<organism evidence="2 3">
    <name type="scientific">Sphingomonas jatrophae</name>
    <dbReference type="NCBI Taxonomy" id="1166337"/>
    <lineage>
        <taxon>Bacteria</taxon>
        <taxon>Pseudomonadati</taxon>
        <taxon>Pseudomonadota</taxon>
        <taxon>Alphaproteobacteria</taxon>
        <taxon>Sphingomonadales</taxon>
        <taxon>Sphingomonadaceae</taxon>
        <taxon>Sphingomonas</taxon>
    </lineage>
</organism>
<reference evidence="2 3" key="1">
    <citation type="submission" date="2016-10" db="EMBL/GenBank/DDBJ databases">
        <authorList>
            <person name="de Groot N.N."/>
        </authorList>
    </citation>
    <scope>NUCLEOTIDE SEQUENCE [LARGE SCALE GENOMIC DNA]</scope>
    <source>
        <strain evidence="2 3">S5-249</strain>
    </source>
</reference>
<dbReference type="OrthoDB" id="7511330at2"/>
<feature type="compositionally biased region" description="Pro residues" evidence="1">
    <location>
        <begin position="120"/>
        <end position="136"/>
    </location>
</feature>
<dbReference type="RefSeq" id="WP_093312677.1">
    <property type="nucleotide sequence ID" value="NZ_FOZG01000001.1"/>
</dbReference>
<feature type="region of interest" description="Disordered" evidence="1">
    <location>
        <begin position="119"/>
        <end position="152"/>
    </location>
</feature>
<proteinExistence type="predicted"/>
<dbReference type="AlphaFoldDB" id="A0A1I6K6N8"/>
<gene>
    <name evidence="2" type="ORF">SAMN05192580_1382</name>
</gene>
<dbReference type="Proteomes" id="UP000198824">
    <property type="component" value="Unassembled WGS sequence"/>
</dbReference>
<sequence length="251" mass="26179">MEAPSLNRNQRKLLEWLTEIAAIGEPCPYNAAIRTRLGLAHDNAGSRLLAQLEEMGLVKVESGNKWRVVTIVATGKSTKRPPAAPEPVHADPLRAARTRSAEPSPMARLLAVARDVRATAPPPAAAPAAEPQPPAPAMSELTPEPALPVEPSPAPAIEEPLLMAVEPTAPTPPAPATAAPKAPAPTGEIGIWPELSRLDAAGECSLEIMMRTAPGADARVFLSVPVDRLALTILAAAAAARVRDALLAQSN</sequence>
<evidence type="ECO:0000313" key="2">
    <source>
        <dbReference type="EMBL" id="SFR86856.1"/>
    </source>
</evidence>
<evidence type="ECO:0000313" key="3">
    <source>
        <dbReference type="Proteomes" id="UP000198824"/>
    </source>
</evidence>
<protein>
    <recommendedName>
        <fullName evidence="4">LexA DNA binding domain-containing protein</fullName>
    </recommendedName>
</protein>
<evidence type="ECO:0000256" key="1">
    <source>
        <dbReference type="SAM" id="MobiDB-lite"/>
    </source>
</evidence>
<dbReference type="STRING" id="1166337.SAMN05192580_1382"/>
<accession>A0A1I6K6N8</accession>
<dbReference type="EMBL" id="FOZG01000001">
    <property type="protein sequence ID" value="SFR86856.1"/>
    <property type="molecule type" value="Genomic_DNA"/>
</dbReference>
<name>A0A1I6K6N8_9SPHN</name>
<evidence type="ECO:0008006" key="4">
    <source>
        <dbReference type="Google" id="ProtNLM"/>
    </source>
</evidence>
<feature type="region of interest" description="Disordered" evidence="1">
    <location>
        <begin position="76"/>
        <end position="103"/>
    </location>
</feature>
<keyword evidence="3" id="KW-1185">Reference proteome</keyword>